<evidence type="ECO:0000259" key="2">
    <source>
        <dbReference type="Pfam" id="PF04480"/>
    </source>
</evidence>
<feature type="compositionally biased region" description="Polar residues" evidence="1">
    <location>
        <begin position="123"/>
        <end position="137"/>
    </location>
</feature>
<evidence type="ECO:0000313" key="3">
    <source>
        <dbReference type="EMBL" id="TWH73625.1"/>
    </source>
</evidence>
<dbReference type="Pfam" id="PF04480">
    <property type="entry name" value="DUF559"/>
    <property type="match status" value="1"/>
</dbReference>
<organism evidence="3 4">
    <name type="scientific">Modestobacter roseus</name>
    <dbReference type="NCBI Taxonomy" id="1181884"/>
    <lineage>
        <taxon>Bacteria</taxon>
        <taxon>Bacillati</taxon>
        <taxon>Actinomycetota</taxon>
        <taxon>Actinomycetes</taxon>
        <taxon>Geodermatophilales</taxon>
        <taxon>Geodermatophilaceae</taxon>
        <taxon>Modestobacter</taxon>
    </lineage>
</organism>
<dbReference type="EMBL" id="VLKF01000001">
    <property type="protein sequence ID" value="TWH73625.1"/>
    <property type="molecule type" value="Genomic_DNA"/>
</dbReference>
<comment type="caution">
    <text evidence="3">The sequence shown here is derived from an EMBL/GenBank/DDBJ whole genome shotgun (WGS) entry which is preliminary data.</text>
</comment>
<keyword evidence="3" id="KW-0378">Hydrolase</keyword>
<keyword evidence="4" id="KW-1185">Reference proteome</keyword>
<dbReference type="GO" id="GO:0004519">
    <property type="term" value="F:endonuclease activity"/>
    <property type="evidence" value="ECO:0007669"/>
    <property type="project" value="UniProtKB-KW"/>
</dbReference>
<name>A0A562ISC0_9ACTN</name>
<dbReference type="SUPFAM" id="SSF52980">
    <property type="entry name" value="Restriction endonuclease-like"/>
    <property type="match status" value="1"/>
</dbReference>
<gene>
    <name evidence="3" type="ORF">JD78_02149</name>
</gene>
<feature type="domain" description="DUF559" evidence="2">
    <location>
        <begin position="43"/>
        <end position="72"/>
    </location>
</feature>
<evidence type="ECO:0000313" key="4">
    <source>
        <dbReference type="Proteomes" id="UP000321490"/>
    </source>
</evidence>
<dbReference type="AlphaFoldDB" id="A0A562ISC0"/>
<feature type="region of interest" description="Disordered" evidence="1">
    <location>
        <begin position="107"/>
        <end position="137"/>
    </location>
</feature>
<evidence type="ECO:0000256" key="1">
    <source>
        <dbReference type="SAM" id="MobiDB-lite"/>
    </source>
</evidence>
<dbReference type="Gene3D" id="3.40.960.10">
    <property type="entry name" value="VSR Endonuclease"/>
    <property type="match status" value="1"/>
</dbReference>
<accession>A0A562ISC0</accession>
<dbReference type="InterPro" id="IPR011335">
    <property type="entry name" value="Restrct_endonuc-II-like"/>
</dbReference>
<dbReference type="Proteomes" id="UP000321490">
    <property type="component" value="Unassembled WGS sequence"/>
</dbReference>
<keyword evidence="3" id="KW-0540">Nuclease</keyword>
<sequence>MDIAVLRCKLAVYIDGCFWHSCPEHFHLPKANADWWVRKMAMNRARDAASTAQLEALGWTVLRFWEHEPPAEVASTILAAARYRPKHSDEQLGERVRALLDPGGCLRHGRTRAQHHPGDELASSRSDGSHTATDPVV</sequence>
<keyword evidence="3" id="KW-0255">Endonuclease</keyword>
<proteinExistence type="predicted"/>
<protein>
    <submittedName>
        <fullName evidence="3">DNA mismatch endonuclease (Patch repair protein)</fullName>
    </submittedName>
</protein>
<dbReference type="InterPro" id="IPR007569">
    <property type="entry name" value="DUF559"/>
</dbReference>
<reference evidence="3 4" key="1">
    <citation type="submission" date="2019-07" db="EMBL/GenBank/DDBJ databases">
        <title>R&amp;d 2014.</title>
        <authorList>
            <person name="Klenk H.-P."/>
        </authorList>
    </citation>
    <scope>NUCLEOTIDE SEQUENCE [LARGE SCALE GENOMIC DNA]</scope>
    <source>
        <strain evidence="3 4">DSM 45764</strain>
    </source>
</reference>